<dbReference type="EMBL" id="AY659979">
    <property type="protein sequence ID" value="AAW22491.1"/>
    <property type="molecule type" value="Genomic_DNA"/>
</dbReference>
<dbReference type="Proteomes" id="UP000307517">
    <property type="component" value="Unassembled WGS sequence"/>
</dbReference>
<evidence type="ECO:0000313" key="3">
    <source>
        <dbReference type="EMBL" id="AAW22437.1"/>
    </source>
</evidence>
<reference evidence="4" key="1">
    <citation type="submission" date="2001-06" db="EMBL/GenBank/DDBJ databases">
        <authorList>
            <person name="Provencher C."/>
            <person name="Sirois S."/>
            <person name="Lapointe G."/>
            <person name="Roy D."/>
        </authorList>
    </citation>
    <scope>NUCLEOTIDE SEQUENCE</scope>
    <source>
        <strain evidence="3">ATCC 9595</strain>
        <strain evidence="4">RW-9595M</strain>
    </source>
</reference>
<dbReference type="EMBL" id="SSHM01000001">
    <property type="protein sequence ID" value="THC79725.1"/>
    <property type="molecule type" value="Genomic_DNA"/>
</dbReference>
<dbReference type="PANTHER" id="PTHR46401">
    <property type="entry name" value="GLYCOSYLTRANSFERASE WBBK-RELATED"/>
    <property type="match status" value="1"/>
</dbReference>
<dbReference type="PATRIC" id="fig|47715.142.peg.897"/>
<reference evidence="5 6" key="3">
    <citation type="submission" date="2019-04" db="EMBL/GenBank/DDBJ databases">
        <title>Genome Announcement to Ensure Probiotic Safety of Lactobacillus rhamnosus UBLR-58.</title>
        <authorList>
            <person name="Sulthana A."/>
            <person name="Lakshmi S.G."/>
            <person name="Madempudi R.S."/>
        </authorList>
    </citation>
    <scope>NUCLEOTIDE SEQUENCE [LARGE SCALE GENOMIC DNA]</scope>
    <source>
        <strain evidence="5 6">UBLR-58</strain>
    </source>
</reference>
<dbReference type="AlphaFoldDB" id="Q58Z07"/>
<dbReference type="SUPFAM" id="SSF53756">
    <property type="entry name" value="UDP-Glycosyltransferase/glycogen phosphorylase"/>
    <property type="match status" value="1"/>
</dbReference>
<name>Q58Z07_LACRH</name>
<dbReference type="InterPro" id="IPR001296">
    <property type="entry name" value="Glyco_trans_1"/>
</dbReference>
<gene>
    <name evidence="4" type="primary">welG</name>
    <name evidence="5" type="ORF">E6L36_04500</name>
</gene>
<dbReference type="RefSeq" id="WP_015764596.1">
    <property type="nucleotide sequence ID" value="NZ_CABHIZ010000001.1"/>
</dbReference>
<dbReference type="GO" id="GO:0009103">
    <property type="term" value="P:lipopolysaccharide biosynthetic process"/>
    <property type="evidence" value="ECO:0007669"/>
    <property type="project" value="TreeGrafter"/>
</dbReference>
<dbReference type="Gene3D" id="3.40.50.2000">
    <property type="entry name" value="Glycogen Phosphorylase B"/>
    <property type="match status" value="1"/>
</dbReference>
<evidence type="ECO:0000313" key="4">
    <source>
        <dbReference type="EMBL" id="AAW22491.1"/>
    </source>
</evidence>
<dbReference type="Pfam" id="PF00534">
    <property type="entry name" value="Glycos_transf_1"/>
    <property type="match status" value="1"/>
</dbReference>
<dbReference type="PANTHER" id="PTHR46401:SF2">
    <property type="entry name" value="GLYCOSYLTRANSFERASE WBBK-RELATED"/>
    <property type="match status" value="1"/>
</dbReference>
<accession>Q58Z07</accession>
<evidence type="ECO:0000259" key="2">
    <source>
        <dbReference type="Pfam" id="PF00534"/>
    </source>
</evidence>
<organism evidence="4">
    <name type="scientific">Lacticaseibacillus rhamnosus</name>
    <name type="common">Lactobacillus rhamnosus</name>
    <dbReference type="NCBI Taxonomy" id="47715"/>
    <lineage>
        <taxon>Bacteria</taxon>
        <taxon>Bacillati</taxon>
        <taxon>Bacillota</taxon>
        <taxon>Bacilli</taxon>
        <taxon>Lactobacillales</taxon>
        <taxon>Lactobacillaceae</taxon>
        <taxon>Lacticaseibacillus</taxon>
    </lineage>
</organism>
<dbReference type="CAZy" id="GT4">
    <property type="family name" value="Glycosyltransferase Family 4"/>
</dbReference>
<sequence length="359" mass="41124">MHYVIVDFVVRQNSGGILSILQDVNKFALEHTEDRFTFIVGTDGLITTSPNIKVILRPDLQRNYIKRIFFDFWRGAGVINSLKPDVVISLQNTAVLGVNAPEMLYVHQPLPFETNYKFSFFKSSERKMAFYQSLVGSVIKLNLRSFHKGAITVQTHWMLEEVQKYAKTPIFVTRPSIDKNDFKGQILGSKGSNFFFPSTAMVYKNHRNLVDAYEMLSDEVRREHHLIFTISRKEYGRLYGQVPDDSNIKFLGRIPRAKVIEILNHSILVFPSKIETLGLPLIEAMILQRQIVAANISPVTEVTSEYDSISYFDPDDVKSIYNSLLAGIRMNPSRRSFKETNDNGWQAFFSNVEALNHAK</sequence>
<evidence type="ECO:0000313" key="6">
    <source>
        <dbReference type="Proteomes" id="UP000307517"/>
    </source>
</evidence>
<keyword evidence="1" id="KW-0808">Transferase</keyword>
<dbReference type="EMBL" id="AY659976">
    <property type="protein sequence ID" value="AAW22437.1"/>
    <property type="molecule type" value="Genomic_DNA"/>
</dbReference>
<evidence type="ECO:0000313" key="5">
    <source>
        <dbReference type="EMBL" id="THC79725.1"/>
    </source>
</evidence>
<dbReference type="GO" id="GO:0016757">
    <property type="term" value="F:glycosyltransferase activity"/>
    <property type="evidence" value="ECO:0007669"/>
    <property type="project" value="InterPro"/>
</dbReference>
<protein>
    <submittedName>
        <fullName evidence="5">Glycosyltransferase</fullName>
    </submittedName>
    <submittedName>
        <fullName evidence="4">WelG</fullName>
    </submittedName>
</protein>
<feature type="domain" description="Glycosyl transferase family 1" evidence="2">
    <location>
        <begin position="197"/>
        <end position="340"/>
    </location>
</feature>
<reference evidence="4" key="2">
    <citation type="journal article" date="2005" name="Microbiology">
        <title>Comparative analysis of the exopolysaccharide biosynthesis gene clusters from four strains of Lactobacillus rhamnosus.</title>
        <authorList>
            <person name="Peant B."/>
            <person name="Lapointe G."/>
            <person name="Gilbert C."/>
            <person name="Atlan D."/>
            <person name="Ward P."/>
            <person name="Roy D."/>
        </authorList>
    </citation>
    <scope>NUCLEOTIDE SEQUENCE</scope>
    <source>
        <strain evidence="3">ATCC 9595</strain>
        <strain evidence="4">RW-9595M</strain>
    </source>
</reference>
<proteinExistence type="predicted"/>
<evidence type="ECO:0000256" key="1">
    <source>
        <dbReference type="ARBA" id="ARBA00022679"/>
    </source>
</evidence>